<dbReference type="AlphaFoldDB" id="A0A0S4I3L8"/>
<name>A0A0S4I3L8_STAPS</name>
<protein>
    <recommendedName>
        <fullName evidence="2">AbrB family transcriptional regulator</fullName>
    </recommendedName>
</protein>
<reference evidence="1" key="1">
    <citation type="journal article" date="2015" name="Antimicrob. Agents Chemother.">
        <title>Characterization of a Novel Composite Staphylococcal Cassette Chromosome mec in Methicillin-Resistant Staphylococcus pseudintermedius from Thailand.</title>
        <authorList>
            <person name="Chanchaithong P."/>
            <person name="Prapasarakul N."/>
            <person name="Perreten V."/>
            <person name="Schwendener S."/>
        </authorList>
    </citation>
    <scope>NUCLEOTIDE SEQUENCE</scope>
    <source>
        <strain evidence="1">AI16</strain>
    </source>
</reference>
<sequence>MSKINSKIFKYGNSQAISLSKEALHEAGLEIGDVLEYYIEEDNKILFKKVKERAYKDFIKEYYKHGGRYMDEKINQEADEGK</sequence>
<dbReference type="Gene3D" id="2.10.260.10">
    <property type="match status" value="1"/>
</dbReference>
<accession>A0A0S4I3L8</accession>
<organism evidence="1">
    <name type="scientific">Staphylococcus pseudintermedius</name>
    <dbReference type="NCBI Taxonomy" id="283734"/>
    <lineage>
        <taxon>Bacteria</taxon>
        <taxon>Bacillati</taxon>
        <taxon>Bacillota</taxon>
        <taxon>Bacilli</taxon>
        <taxon>Bacillales</taxon>
        <taxon>Staphylococcaceae</taxon>
        <taxon>Staphylococcus</taxon>
        <taxon>Staphylococcus intermedius group</taxon>
    </lineage>
</organism>
<dbReference type="InterPro" id="IPR037914">
    <property type="entry name" value="SpoVT-AbrB_sf"/>
</dbReference>
<evidence type="ECO:0008006" key="2">
    <source>
        <dbReference type="Google" id="ProtNLM"/>
    </source>
</evidence>
<proteinExistence type="predicted"/>
<dbReference type="EMBL" id="LN864705">
    <property type="protein sequence ID" value="CRL92638.1"/>
    <property type="molecule type" value="Genomic_DNA"/>
</dbReference>
<evidence type="ECO:0000313" key="1">
    <source>
        <dbReference type="EMBL" id="CRL92638.1"/>
    </source>
</evidence>
<dbReference type="RefSeq" id="WP_140239112.1">
    <property type="nucleotide sequence ID" value="NZ_CP031603.1"/>
</dbReference>
<dbReference type="SUPFAM" id="SSF89447">
    <property type="entry name" value="AbrB/MazE/MraZ-like"/>
    <property type="match status" value="1"/>
</dbReference>